<comment type="cofactor">
    <cofactor evidence="2">
        <name>a divalent metal cation</name>
        <dbReference type="ChEBI" id="CHEBI:60240"/>
    </cofactor>
</comment>
<dbReference type="Pfam" id="PF12850">
    <property type="entry name" value="Metallophos_2"/>
    <property type="match status" value="1"/>
</dbReference>
<dbReference type="AlphaFoldDB" id="A0A6N3DTE1"/>
<dbReference type="NCBIfam" id="TIGR00040">
    <property type="entry name" value="yfcE"/>
    <property type="match status" value="1"/>
</dbReference>
<evidence type="ECO:0000259" key="3">
    <source>
        <dbReference type="Pfam" id="PF12850"/>
    </source>
</evidence>
<dbReference type="EC" id="3.1.4.-" evidence="2"/>
<sequence>MSAQAVSCVGIISDTHGYLNKIDEILAATADWPIELWLHAGDYGDDARYMAKQTSVPVLAVRGNNDRQRPLEPREQLIPFKDTYIYMTHGDQFLPYNRIQEVLSLGESMGATLCIAGHSHHHSQYSDGHGLFINPGSPALPRDKSGGTFAVATYEDGFFTGRIYYLKEQPWESPIIK</sequence>
<dbReference type="SUPFAM" id="SSF56300">
    <property type="entry name" value="Metallo-dependent phosphatases"/>
    <property type="match status" value="1"/>
</dbReference>
<accession>A0A6N3DTE1</accession>
<evidence type="ECO:0000256" key="2">
    <source>
        <dbReference type="RuleBase" id="RU362039"/>
    </source>
</evidence>
<dbReference type="InterPro" id="IPR024654">
    <property type="entry name" value="Calcineurin-like_PHP_lpxH"/>
</dbReference>
<protein>
    <recommendedName>
        <fullName evidence="2">Phosphoesterase</fullName>
        <ecNumber evidence="2">3.1.4.-</ecNumber>
    </recommendedName>
</protein>
<evidence type="ECO:0000313" key="4">
    <source>
        <dbReference type="EMBL" id="VYU30469.1"/>
    </source>
</evidence>
<proteinExistence type="inferred from homology"/>
<name>A0A6N3DTE1_9FIRM</name>
<dbReference type="InterPro" id="IPR000979">
    <property type="entry name" value="Phosphodiesterase_MJ0936/Vps29"/>
</dbReference>
<organism evidence="4">
    <name type="scientific">Veillonella ratti</name>
    <dbReference type="NCBI Taxonomy" id="103892"/>
    <lineage>
        <taxon>Bacteria</taxon>
        <taxon>Bacillati</taxon>
        <taxon>Bacillota</taxon>
        <taxon>Negativicutes</taxon>
        <taxon>Veillonellales</taxon>
        <taxon>Veillonellaceae</taxon>
        <taxon>Veillonella</taxon>
    </lineage>
</organism>
<evidence type="ECO:0000256" key="1">
    <source>
        <dbReference type="ARBA" id="ARBA00008950"/>
    </source>
</evidence>
<dbReference type="GO" id="GO:0016787">
    <property type="term" value="F:hydrolase activity"/>
    <property type="evidence" value="ECO:0007669"/>
    <property type="project" value="UniProtKB-UniRule"/>
</dbReference>
<feature type="domain" description="Calcineurin-like phosphoesterase" evidence="3">
    <location>
        <begin position="9"/>
        <end position="156"/>
    </location>
</feature>
<dbReference type="InterPro" id="IPR029052">
    <property type="entry name" value="Metallo-depent_PP-like"/>
</dbReference>
<dbReference type="Gene3D" id="3.60.21.10">
    <property type="match status" value="1"/>
</dbReference>
<reference evidence="4" key="1">
    <citation type="submission" date="2019-11" db="EMBL/GenBank/DDBJ databases">
        <authorList>
            <person name="Feng L."/>
        </authorList>
    </citation>
    <scope>NUCLEOTIDE SEQUENCE</scope>
    <source>
        <strain evidence="4">VrattiLFYP33</strain>
    </source>
</reference>
<comment type="similarity">
    <text evidence="1 2">Belongs to the metallophosphoesterase superfamily. YfcE family.</text>
</comment>
<keyword evidence="2" id="KW-0479">Metal-binding</keyword>
<dbReference type="EMBL" id="CACRUX010000059">
    <property type="protein sequence ID" value="VYU30469.1"/>
    <property type="molecule type" value="Genomic_DNA"/>
</dbReference>
<dbReference type="RefSeq" id="WP_156705261.1">
    <property type="nucleotide sequence ID" value="NZ_CACRUX010000059.1"/>
</dbReference>
<gene>
    <name evidence="4" type="ORF">VRLFYP33_01699</name>
</gene>
<dbReference type="GO" id="GO:0046872">
    <property type="term" value="F:metal ion binding"/>
    <property type="evidence" value="ECO:0007669"/>
    <property type="project" value="UniProtKB-KW"/>
</dbReference>
<dbReference type="PANTHER" id="PTHR11124">
    <property type="entry name" value="VACUOLAR SORTING PROTEIN VPS29"/>
    <property type="match status" value="1"/>
</dbReference>